<sequence>MKKSSLYFWPSQALFLGSVQDNAEHRHYAVQLSFALDKPFEIVHADKYELFQAVAIASNSPHQMEGKNGRQVILLLDPEEKITRRIAALYLTREPIKGIEVKFFADDLVRLRNSLDQGVSCLEVGGLINEIFAKLLGEYCLVPPVDPRIEKAVTLIEQLPVKKISLSLIAAEVHLSEGRFIHLFKEQIGIPVRRYLLWRRLLMAVKAVVRGSSFTTAAYETGFADSAHLSRTFKAMFGLSPSEVFKDSRFVQAVACR</sequence>
<dbReference type="OrthoDB" id="7191628at2"/>
<keyword evidence="6" id="KW-1185">Reference proteome</keyword>
<gene>
    <name evidence="5" type="ORF">X474_15325</name>
</gene>
<dbReference type="PATRIC" id="fig|1429043.3.peg.3243"/>
<dbReference type="InParanoid" id="A0A0D2JUG4"/>
<dbReference type="AlphaFoldDB" id="A0A0D2JUG4"/>
<dbReference type="InterPro" id="IPR009057">
    <property type="entry name" value="Homeodomain-like_sf"/>
</dbReference>
<comment type="caution">
    <text evidence="5">The sequence shown here is derived from an EMBL/GenBank/DDBJ whole genome shotgun (WGS) entry which is preliminary data.</text>
</comment>
<dbReference type="STRING" id="1429043.X474_15325"/>
<dbReference type="Gene3D" id="1.10.10.60">
    <property type="entry name" value="Homeodomain-like"/>
    <property type="match status" value="1"/>
</dbReference>
<dbReference type="PROSITE" id="PS01124">
    <property type="entry name" value="HTH_ARAC_FAMILY_2"/>
    <property type="match status" value="1"/>
</dbReference>
<dbReference type="Proteomes" id="UP000032233">
    <property type="component" value="Unassembled WGS sequence"/>
</dbReference>
<evidence type="ECO:0000256" key="3">
    <source>
        <dbReference type="ARBA" id="ARBA00023163"/>
    </source>
</evidence>
<proteinExistence type="predicted"/>
<evidence type="ECO:0000256" key="2">
    <source>
        <dbReference type="ARBA" id="ARBA00023125"/>
    </source>
</evidence>
<organism evidence="5 6">
    <name type="scientific">Dethiosulfatarculus sandiegensis</name>
    <dbReference type="NCBI Taxonomy" id="1429043"/>
    <lineage>
        <taxon>Bacteria</taxon>
        <taxon>Pseudomonadati</taxon>
        <taxon>Thermodesulfobacteriota</taxon>
        <taxon>Desulfarculia</taxon>
        <taxon>Desulfarculales</taxon>
        <taxon>Desulfarculaceae</taxon>
        <taxon>Dethiosulfatarculus</taxon>
    </lineage>
</organism>
<evidence type="ECO:0000256" key="1">
    <source>
        <dbReference type="ARBA" id="ARBA00023015"/>
    </source>
</evidence>
<evidence type="ECO:0000313" key="5">
    <source>
        <dbReference type="EMBL" id="KIX13145.1"/>
    </source>
</evidence>
<keyword evidence="3" id="KW-0804">Transcription</keyword>
<evidence type="ECO:0000313" key="6">
    <source>
        <dbReference type="Proteomes" id="UP000032233"/>
    </source>
</evidence>
<dbReference type="GO" id="GO:0003700">
    <property type="term" value="F:DNA-binding transcription factor activity"/>
    <property type="evidence" value="ECO:0007669"/>
    <property type="project" value="InterPro"/>
</dbReference>
<reference evidence="5 6" key="1">
    <citation type="submission" date="2013-11" db="EMBL/GenBank/DDBJ databases">
        <title>Metagenomic analysis of a methanogenic consortium involved in long chain n-alkane degradation.</title>
        <authorList>
            <person name="Davidova I.A."/>
            <person name="Callaghan A.V."/>
            <person name="Wawrik B."/>
            <person name="Pruitt S."/>
            <person name="Marks C."/>
            <person name="Duncan K.E."/>
            <person name="Suflita J.M."/>
        </authorList>
    </citation>
    <scope>NUCLEOTIDE SEQUENCE [LARGE SCALE GENOMIC DNA]</scope>
    <source>
        <strain evidence="5 6">SPR</strain>
    </source>
</reference>
<keyword evidence="2" id="KW-0238">DNA-binding</keyword>
<feature type="domain" description="HTH araC/xylS-type" evidence="4">
    <location>
        <begin position="150"/>
        <end position="247"/>
    </location>
</feature>
<dbReference type="InterPro" id="IPR018062">
    <property type="entry name" value="HTH_AraC-typ_CS"/>
</dbReference>
<accession>A0A0D2JUG4</accession>
<protein>
    <recommendedName>
        <fullName evidence="4">HTH araC/xylS-type domain-containing protein</fullName>
    </recommendedName>
</protein>
<dbReference type="GO" id="GO:0043565">
    <property type="term" value="F:sequence-specific DNA binding"/>
    <property type="evidence" value="ECO:0007669"/>
    <property type="project" value="InterPro"/>
</dbReference>
<dbReference type="SUPFAM" id="SSF46689">
    <property type="entry name" value="Homeodomain-like"/>
    <property type="match status" value="2"/>
</dbReference>
<dbReference type="Pfam" id="PF12833">
    <property type="entry name" value="HTH_18"/>
    <property type="match status" value="1"/>
</dbReference>
<name>A0A0D2JUG4_9BACT</name>
<dbReference type="InterPro" id="IPR018060">
    <property type="entry name" value="HTH_AraC"/>
</dbReference>
<dbReference type="PANTHER" id="PTHR46796">
    <property type="entry name" value="HTH-TYPE TRANSCRIPTIONAL ACTIVATOR RHAS-RELATED"/>
    <property type="match status" value="1"/>
</dbReference>
<dbReference type="EMBL" id="AZAC01000018">
    <property type="protein sequence ID" value="KIX13145.1"/>
    <property type="molecule type" value="Genomic_DNA"/>
</dbReference>
<dbReference type="PROSITE" id="PS00041">
    <property type="entry name" value="HTH_ARAC_FAMILY_1"/>
    <property type="match status" value="1"/>
</dbReference>
<dbReference type="InterPro" id="IPR050204">
    <property type="entry name" value="AraC_XylS_family_regulators"/>
</dbReference>
<dbReference type="SMART" id="SM00342">
    <property type="entry name" value="HTH_ARAC"/>
    <property type="match status" value="1"/>
</dbReference>
<dbReference type="RefSeq" id="WP_052515205.1">
    <property type="nucleotide sequence ID" value="NZ_AZAC01000018.1"/>
</dbReference>
<evidence type="ECO:0000259" key="4">
    <source>
        <dbReference type="PROSITE" id="PS01124"/>
    </source>
</evidence>
<keyword evidence="1" id="KW-0805">Transcription regulation</keyword>